<evidence type="ECO:0000259" key="6">
    <source>
        <dbReference type="PROSITE" id="PS50111"/>
    </source>
</evidence>
<dbReference type="PANTHER" id="PTHR32089">
    <property type="entry name" value="METHYL-ACCEPTING CHEMOTAXIS PROTEIN MCPB"/>
    <property type="match status" value="1"/>
</dbReference>
<keyword evidence="5" id="KW-0812">Transmembrane</keyword>
<dbReference type="Pfam" id="PF18947">
    <property type="entry name" value="HAMP_2"/>
    <property type="match status" value="1"/>
</dbReference>
<comment type="caution">
    <text evidence="8">The sequence shown here is derived from an EMBL/GenBank/DDBJ whole genome shotgun (WGS) entry which is preliminary data.</text>
</comment>
<dbReference type="Pfam" id="PF12729">
    <property type="entry name" value="4HB_MCP_1"/>
    <property type="match status" value="1"/>
</dbReference>
<keyword evidence="1 3" id="KW-0807">Transducer</keyword>
<gene>
    <name evidence="8" type="ORF">DK846_10985</name>
</gene>
<comment type="similarity">
    <text evidence="2">Belongs to the methyl-accepting chemotaxis (MCP) protein family.</text>
</comment>
<dbReference type="Proteomes" id="UP000245657">
    <property type="component" value="Unassembled WGS sequence"/>
</dbReference>
<dbReference type="CDD" id="cd11386">
    <property type="entry name" value="MCP_signal"/>
    <property type="match status" value="1"/>
</dbReference>
<feature type="domain" description="HAMP" evidence="7">
    <location>
        <begin position="235"/>
        <end position="287"/>
    </location>
</feature>
<dbReference type="GO" id="GO:0016020">
    <property type="term" value="C:membrane"/>
    <property type="evidence" value="ECO:0007669"/>
    <property type="project" value="InterPro"/>
</dbReference>
<keyword evidence="5" id="KW-1133">Transmembrane helix</keyword>
<dbReference type="SMART" id="SM00283">
    <property type="entry name" value="MA"/>
    <property type="match status" value="1"/>
</dbReference>
<dbReference type="AlphaFoldDB" id="A0A2V2N7X9"/>
<feature type="coiled-coil region" evidence="4">
    <location>
        <begin position="99"/>
        <end position="126"/>
    </location>
</feature>
<dbReference type="Gene3D" id="1.20.120.1530">
    <property type="match status" value="1"/>
</dbReference>
<dbReference type="InterPro" id="IPR003660">
    <property type="entry name" value="HAMP_dom"/>
</dbReference>
<evidence type="ECO:0000256" key="5">
    <source>
        <dbReference type="SAM" id="Phobius"/>
    </source>
</evidence>
<evidence type="ECO:0000313" key="9">
    <source>
        <dbReference type="Proteomes" id="UP000245657"/>
    </source>
</evidence>
<dbReference type="CDD" id="cd06225">
    <property type="entry name" value="HAMP"/>
    <property type="match status" value="1"/>
</dbReference>
<sequence>MIREFIVLLIGGMRPEALSMIRLQFIDNIRIGQKLIGGFVLVTLLMCLIGVIGFSGMNTISRQMDHMYTENTIPLTEIASMEVSLNSMRALVFRSMAIIDEREQDENRLKTEITNIESQIQNLSSSSMTPEEEKVFETFKTQWVTYKKTAVDVFELEKAKKEQDALTSIKNGGDHANARRATVATFDQLKQIVLSQAEITAKAGSIEVKNSITFMTVVALVIIIISLFIAFSLTRSITEPLYQVMNQFDRMSRGEINTRLTLVRKDEIGDMAGMADRFSDFLEQEVVVTLQRIAQGDLSTSLTPKSENDQITPALIEMSNAVTGVITELELISSRAAEGDLKARGDEIKFHGSYQQIVKGFNTTLLSLIIPINEAIRLASEYSKCNFTARFSNKVEVKGDFVAFEHAMNEIGLEVSSALGVIGTEMKDLESQAKMAESGIEDVQRGAGIIAANADSTRANAEMSEEEIVQVLRGMEDLTNHVMKVSANVEAVAQSGNEADQLARKGITAAASAEEGMESIRKVSGEATGIIFEIRDQMVEISRITDIISDIADQTNLLALNAAIEAARAGDAGKGFAVVAGEVKGLAEQVGTAAQKIATMISELDNRSSRATTAMKEAESVIEDGSTSLRETLEIFSSLTKGVQEIKTNMDAVASSSEQQAASFEEITASVHEMSTHVRQTSKDAMNSSSTAEEALSVAQQITDIINDINTAVSTTTTEMQRFLIV</sequence>
<dbReference type="InterPro" id="IPR024478">
    <property type="entry name" value="HlyB_4HB_MCP"/>
</dbReference>
<evidence type="ECO:0000313" key="8">
    <source>
        <dbReference type="EMBL" id="PWR71383.1"/>
    </source>
</evidence>
<evidence type="ECO:0000256" key="2">
    <source>
        <dbReference type="ARBA" id="ARBA00029447"/>
    </source>
</evidence>
<evidence type="ECO:0000256" key="3">
    <source>
        <dbReference type="PROSITE-ProRule" id="PRU00284"/>
    </source>
</evidence>
<organism evidence="8 9">
    <name type="scientific">Methanospirillum lacunae</name>
    <dbReference type="NCBI Taxonomy" id="668570"/>
    <lineage>
        <taxon>Archaea</taxon>
        <taxon>Methanobacteriati</taxon>
        <taxon>Methanobacteriota</taxon>
        <taxon>Stenosarchaea group</taxon>
        <taxon>Methanomicrobia</taxon>
        <taxon>Methanomicrobiales</taxon>
        <taxon>Methanospirillaceae</taxon>
        <taxon>Methanospirillum</taxon>
    </lineage>
</organism>
<evidence type="ECO:0000259" key="7">
    <source>
        <dbReference type="PROSITE" id="PS50885"/>
    </source>
</evidence>
<dbReference type="PROSITE" id="PS50111">
    <property type="entry name" value="CHEMOTAXIS_TRANSDUC_2"/>
    <property type="match status" value="1"/>
</dbReference>
<dbReference type="Pfam" id="PF00672">
    <property type="entry name" value="HAMP"/>
    <property type="match status" value="1"/>
</dbReference>
<dbReference type="GO" id="GO:0004888">
    <property type="term" value="F:transmembrane signaling receptor activity"/>
    <property type="evidence" value="ECO:0007669"/>
    <property type="project" value="InterPro"/>
</dbReference>
<keyword evidence="5" id="KW-0472">Membrane</keyword>
<dbReference type="InterPro" id="IPR004089">
    <property type="entry name" value="MCPsignal_dom"/>
</dbReference>
<dbReference type="GO" id="GO:0007165">
    <property type="term" value="P:signal transduction"/>
    <property type="evidence" value="ECO:0007669"/>
    <property type="project" value="UniProtKB-KW"/>
</dbReference>
<dbReference type="PROSITE" id="PS50885">
    <property type="entry name" value="HAMP"/>
    <property type="match status" value="1"/>
</dbReference>
<reference evidence="8 9" key="1">
    <citation type="submission" date="2018-05" db="EMBL/GenBank/DDBJ databases">
        <title>Draft genome of Methanospirillum lacunae Ki8-1.</title>
        <authorList>
            <person name="Dueholm M.S."/>
            <person name="Nielsen P.H."/>
            <person name="Bakmann L.F."/>
            <person name="Otzen D.E."/>
        </authorList>
    </citation>
    <scope>NUCLEOTIDE SEQUENCE [LARGE SCALE GENOMIC DNA]</scope>
    <source>
        <strain evidence="8 9">Ki8-1</strain>
    </source>
</reference>
<dbReference type="GO" id="GO:0006935">
    <property type="term" value="P:chemotaxis"/>
    <property type="evidence" value="ECO:0007669"/>
    <property type="project" value="InterPro"/>
</dbReference>
<feature type="transmembrane region" description="Helical" evidence="5">
    <location>
        <begin position="35"/>
        <end position="57"/>
    </location>
</feature>
<dbReference type="PRINTS" id="PR00260">
    <property type="entry name" value="CHEMTRNSDUCR"/>
</dbReference>
<feature type="domain" description="Methyl-accepting transducer" evidence="6">
    <location>
        <begin position="439"/>
        <end position="675"/>
    </location>
</feature>
<dbReference type="PANTHER" id="PTHR32089:SF112">
    <property type="entry name" value="LYSOZYME-LIKE PROTEIN-RELATED"/>
    <property type="match status" value="1"/>
</dbReference>
<protein>
    <recommendedName>
        <fullName evidence="10">Methyl-accepting chemotaxis protein</fullName>
    </recommendedName>
</protein>
<keyword evidence="4" id="KW-0175">Coiled coil</keyword>
<evidence type="ECO:0008006" key="10">
    <source>
        <dbReference type="Google" id="ProtNLM"/>
    </source>
</evidence>
<proteinExistence type="inferred from homology"/>
<name>A0A2V2N7X9_9EURY</name>
<dbReference type="EMBL" id="QGMY01000008">
    <property type="protein sequence ID" value="PWR71383.1"/>
    <property type="molecule type" value="Genomic_DNA"/>
</dbReference>
<evidence type="ECO:0000256" key="1">
    <source>
        <dbReference type="ARBA" id="ARBA00023224"/>
    </source>
</evidence>
<accession>A0A2V2N7X9</accession>
<dbReference type="InterPro" id="IPR004090">
    <property type="entry name" value="Chemotax_Me-accpt_rcpt"/>
</dbReference>
<dbReference type="Pfam" id="PF00015">
    <property type="entry name" value="MCPsignal"/>
    <property type="match status" value="1"/>
</dbReference>
<keyword evidence="9" id="KW-1185">Reference proteome</keyword>
<evidence type="ECO:0000256" key="4">
    <source>
        <dbReference type="SAM" id="Coils"/>
    </source>
</evidence>
<dbReference type="Gene3D" id="1.10.287.950">
    <property type="entry name" value="Methyl-accepting chemotaxis protein"/>
    <property type="match status" value="1"/>
</dbReference>
<feature type="transmembrane region" description="Helical" evidence="5">
    <location>
        <begin position="212"/>
        <end position="233"/>
    </location>
</feature>
<dbReference type="SUPFAM" id="SSF58104">
    <property type="entry name" value="Methyl-accepting chemotaxis protein (MCP) signaling domain"/>
    <property type="match status" value="1"/>
</dbReference>